<dbReference type="PANTHER" id="PTHR12151:SF8">
    <property type="entry name" value="THIOREDOXIN DOMAIN-CONTAINING PROTEIN"/>
    <property type="match status" value="1"/>
</dbReference>
<reference evidence="4 5" key="1">
    <citation type="submission" date="2019-02" db="EMBL/GenBank/DDBJ databases">
        <title>Deep-cultivation of Planctomycetes and their phenomic and genomic characterization uncovers novel biology.</title>
        <authorList>
            <person name="Wiegand S."/>
            <person name="Jogler M."/>
            <person name="Boedeker C."/>
            <person name="Pinto D."/>
            <person name="Vollmers J."/>
            <person name="Rivas-Marin E."/>
            <person name="Kohn T."/>
            <person name="Peeters S.H."/>
            <person name="Heuer A."/>
            <person name="Rast P."/>
            <person name="Oberbeckmann S."/>
            <person name="Bunk B."/>
            <person name="Jeske O."/>
            <person name="Meyerdierks A."/>
            <person name="Storesund J.E."/>
            <person name="Kallscheuer N."/>
            <person name="Luecker S."/>
            <person name="Lage O.M."/>
            <person name="Pohl T."/>
            <person name="Merkel B.J."/>
            <person name="Hornburger P."/>
            <person name="Mueller R.-W."/>
            <person name="Bruemmer F."/>
            <person name="Labrenz M."/>
            <person name="Spormann A.M."/>
            <person name="Op den Camp H."/>
            <person name="Overmann J."/>
            <person name="Amann R."/>
            <person name="Jetten M.S.M."/>
            <person name="Mascher T."/>
            <person name="Medema M.H."/>
            <person name="Devos D.P."/>
            <person name="Kaster A.-K."/>
            <person name="Ovreas L."/>
            <person name="Rohde M."/>
            <person name="Galperin M.Y."/>
            <person name="Jogler C."/>
        </authorList>
    </citation>
    <scope>NUCLEOTIDE SEQUENCE [LARGE SCALE GENOMIC DNA]</scope>
    <source>
        <strain evidence="4 5">Pan181</strain>
    </source>
</reference>
<organism evidence="4 5">
    <name type="scientific">Aeoliella mucimassa</name>
    <dbReference type="NCBI Taxonomy" id="2527972"/>
    <lineage>
        <taxon>Bacteria</taxon>
        <taxon>Pseudomonadati</taxon>
        <taxon>Planctomycetota</taxon>
        <taxon>Planctomycetia</taxon>
        <taxon>Pirellulales</taxon>
        <taxon>Lacipirellulaceae</taxon>
        <taxon>Aeoliella</taxon>
    </lineage>
</organism>
<keyword evidence="5" id="KW-1185">Reference proteome</keyword>
<dbReference type="AlphaFoldDB" id="A0A518AGX8"/>
<sequence length="300" mass="32795">MNAFPTIRRSLILPLFAVGMLLCAGPAVGVVIEAGDETPDEMVGVGVEENLGVQLPLDLAFRNEEGEAVTLGSYMNGEKPVLLLLNYSNCPMLCGQQLNDLVRALNDPGMENFSIGREFDIVSVSIDPREQPERAKLTHKRYSEQYDRPGTSHGWHFLVGNDENIHKLADLVGYRYNFVESTGEFAHPATLMIVTPEGVVSRYINGLGYEAKTLRLSMVEAADGKVGSTVDQILLTCFVYDHTKGKYAPQAVGIMKLGAAATVLVLGLALAPYWLHRRRSTKSTESDSTDSTDTQETITA</sequence>
<dbReference type="KEGG" id="amuc:Pan181_01700"/>
<protein>
    <recommendedName>
        <fullName evidence="6">Thioredoxin domain-containing protein</fullName>
    </recommendedName>
</protein>
<evidence type="ECO:0000256" key="2">
    <source>
        <dbReference type="SAM" id="MobiDB-lite"/>
    </source>
</evidence>
<dbReference type="PANTHER" id="PTHR12151">
    <property type="entry name" value="ELECTRON TRANSPORT PROTIN SCO1/SENC FAMILY MEMBER"/>
    <property type="match status" value="1"/>
</dbReference>
<dbReference type="InterPro" id="IPR036249">
    <property type="entry name" value="Thioredoxin-like_sf"/>
</dbReference>
<dbReference type="Proteomes" id="UP000315750">
    <property type="component" value="Chromosome"/>
</dbReference>
<dbReference type="OrthoDB" id="9786756at2"/>
<dbReference type="SUPFAM" id="SSF52833">
    <property type="entry name" value="Thioredoxin-like"/>
    <property type="match status" value="1"/>
</dbReference>
<evidence type="ECO:0000256" key="1">
    <source>
        <dbReference type="ARBA" id="ARBA00010996"/>
    </source>
</evidence>
<gene>
    <name evidence="4" type="ORF">Pan181_01700</name>
</gene>
<proteinExistence type="inferred from homology"/>
<comment type="similarity">
    <text evidence="1">Belongs to the SCO1/2 family.</text>
</comment>
<feature type="region of interest" description="Disordered" evidence="2">
    <location>
        <begin position="281"/>
        <end position="300"/>
    </location>
</feature>
<dbReference type="RefSeq" id="WP_145245026.1">
    <property type="nucleotide sequence ID" value="NZ_CP036278.1"/>
</dbReference>
<evidence type="ECO:0000313" key="4">
    <source>
        <dbReference type="EMBL" id="QDU53990.1"/>
    </source>
</evidence>
<name>A0A518AGX8_9BACT</name>
<dbReference type="Pfam" id="PF02630">
    <property type="entry name" value="SCO1-SenC"/>
    <property type="match status" value="1"/>
</dbReference>
<dbReference type="CDD" id="cd02968">
    <property type="entry name" value="SCO"/>
    <property type="match status" value="1"/>
</dbReference>
<feature type="transmembrane region" description="Helical" evidence="3">
    <location>
        <begin position="254"/>
        <end position="275"/>
    </location>
</feature>
<dbReference type="EMBL" id="CP036278">
    <property type="protein sequence ID" value="QDU53990.1"/>
    <property type="molecule type" value="Genomic_DNA"/>
</dbReference>
<evidence type="ECO:0008006" key="6">
    <source>
        <dbReference type="Google" id="ProtNLM"/>
    </source>
</evidence>
<evidence type="ECO:0000256" key="3">
    <source>
        <dbReference type="SAM" id="Phobius"/>
    </source>
</evidence>
<keyword evidence="3" id="KW-1133">Transmembrane helix</keyword>
<dbReference type="Gene3D" id="3.40.30.10">
    <property type="entry name" value="Glutaredoxin"/>
    <property type="match status" value="1"/>
</dbReference>
<dbReference type="InterPro" id="IPR003782">
    <property type="entry name" value="SCO1/SenC"/>
</dbReference>
<evidence type="ECO:0000313" key="5">
    <source>
        <dbReference type="Proteomes" id="UP000315750"/>
    </source>
</evidence>
<accession>A0A518AGX8</accession>
<keyword evidence="3" id="KW-0472">Membrane</keyword>
<keyword evidence="3" id="KW-0812">Transmembrane</keyword>